<feature type="domain" description="Pseudouridine synthase II N-terminal" evidence="7">
    <location>
        <begin position="68"/>
        <end position="199"/>
    </location>
</feature>
<evidence type="ECO:0000313" key="9">
    <source>
        <dbReference type="Proteomes" id="UP000191672"/>
    </source>
</evidence>
<proteinExistence type="inferred from homology"/>
<dbReference type="PANTHER" id="PTHR13767">
    <property type="entry name" value="TRNA-PSEUDOURIDINE SYNTHASE"/>
    <property type="match status" value="1"/>
</dbReference>
<gene>
    <name evidence="8" type="ORF">PENANT_c027G09280</name>
</gene>
<dbReference type="GO" id="GO:0006400">
    <property type="term" value="P:tRNA modification"/>
    <property type="evidence" value="ECO:0007669"/>
    <property type="project" value="TreeGrafter"/>
</dbReference>
<evidence type="ECO:0000256" key="3">
    <source>
        <dbReference type="ARBA" id="ARBA00012787"/>
    </source>
</evidence>
<name>A0A1V6PX48_9EURO</name>
<evidence type="ECO:0000259" key="7">
    <source>
        <dbReference type="Pfam" id="PF01509"/>
    </source>
</evidence>
<evidence type="ECO:0000256" key="6">
    <source>
        <dbReference type="SAM" id="MobiDB-lite"/>
    </source>
</evidence>
<feature type="compositionally biased region" description="Low complexity" evidence="6">
    <location>
        <begin position="275"/>
        <end position="304"/>
    </location>
</feature>
<comment type="caution">
    <text evidence="8">The sequence shown here is derived from an EMBL/GenBank/DDBJ whole genome shotgun (WGS) entry which is preliminary data.</text>
</comment>
<keyword evidence="9" id="KW-1185">Reference proteome</keyword>
<evidence type="ECO:0000256" key="1">
    <source>
        <dbReference type="ARBA" id="ARBA00001166"/>
    </source>
</evidence>
<dbReference type="SUPFAM" id="SSF55120">
    <property type="entry name" value="Pseudouridine synthase"/>
    <property type="match status" value="1"/>
</dbReference>
<feature type="region of interest" description="Disordered" evidence="6">
    <location>
        <begin position="41"/>
        <end position="63"/>
    </location>
</feature>
<keyword evidence="4" id="KW-0819">tRNA processing</keyword>
<dbReference type="OrthoDB" id="9995526at2759"/>
<organism evidence="8 9">
    <name type="scientific">Penicillium antarcticum</name>
    <dbReference type="NCBI Taxonomy" id="416450"/>
    <lineage>
        <taxon>Eukaryota</taxon>
        <taxon>Fungi</taxon>
        <taxon>Dikarya</taxon>
        <taxon>Ascomycota</taxon>
        <taxon>Pezizomycotina</taxon>
        <taxon>Eurotiomycetes</taxon>
        <taxon>Eurotiomycetidae</taxon>
        <taxon>Eurotiales</taxon>
        <taxon>Aspergillaceae</taxon>
        <taxon>Penicillium</taxon>
    </lineage>
</organism>
<keyword evidence="5" id="KW-0413">Isomerase</keyword>
<dbReference type="AlphaFoldDB" id="A0A1V6PX48"/>
<dbReference type="FunFam" id="3.30.2350.10:FF:000014">
    <property type="entry name" value="PUS4p Pseudouridine synthase"/>
    <property type="match status" value="1"/>
</dbReference>
<feature type="compositionally biased region" description="Basic and acidic residues" evidence="6">
    <location>
        <begin position="43"/>
        <end position="55"/>
    </location>
</feature>
<reference evidence="9" key="1">
    <citation type="journal article" date="2017" name="Nat. Microbiol.">
        <title>Global analysis of biosynthetic gene clusters reveals vast potential of secondary metabolite production in Penicillium species.</title>
        <authorList>
            <person name="Nielsen J.C."/>
            <person name="Grijseels S."/>
            <person name="Prigent S."/>
            <person name="Ji B."/>
            <person name="Dainat J."/>
            <person name="Nielsen K.F."/>
            <person name="Frisvad J.C."/>
            <person name="Workman M."/>
            <person name="Nielsen J."/>
        </authorList>
    </citation>
    <scope>NUCLEOTIDE SEQUENCE [LARGE SCALE GENOMIC DNA]</scope>
    <source>
        <strain evidence="9">IBT 31811</strain>
    </source>
</reference>
<dbReference type="GO" id="GO:0003723">
    <property type="term" value="F:RNA binding"/>
    <property type="evidence" value="ECO:0007669"/>
    <property type="project" value="InterPro"/>
</dbReference>
<evidence type="ECO:0000313" key="8">
    <source>
        <dbReference type="EMBL" id="OQD81525.1"/>
    </source>
</evidence>
<comment type="similarity">
    <text evidence="2">Belongs to the pseudouridine synthase TruB family.</text>
</comment>
<feature type="compositionally biased region" description="Basic and acidic residues" evidence="6">
    <location>
        <begin position="257"/>
        <end position="274"/>
    </location>
</feature>
<dbReference type="GO" id="GO:0005634">
    <property type="term" value="C:nucleus"/>
    <property type="evidence" value="ECO:0007669"/>
    <property type="project" value="TreeGrafter"/>
</dbReference>
<protein>
    <recommendedName>
        <fullName evidence="3">tRNA pseudouridine(55) synthase</fullName>
        <ecNumber evidence="3">5.4.99.25</ecNumber>
    </recommendedName>
</protein>
<dbReference type="InterPro" id="IPR002501">
    <property type="entry name" value="PsdUridine_synth_N"/>
</dbReference>
<accession>A0A1V6PX48</accession>
<dbReference type="PANTHER" id="PTHR13767:SF2">
    <property type="entry name" value="PSEUDOURIDYLATE SYNTHASE TRUB1"/>
    <property type="match status" value="1"/>
</dbReference>
<dbReference type="Gene3D" id="3.30.2350.10">
    <property type="entry name" value="Pseudouridine synthase"/>
    <property type="match status" value="1"/>
</dbReference>
<feature type="region of interest" description="Disordered" evidence="6">
    <location>
        <begin position="225"/>
        <end position="310"/>
    </location>
</feature>
<dbReference type="InterPro" id="IPR020103">
    <property type="entry name" value="PsdUridine_synth_cat_dom_sf"/>
</dbReference>
<dbReference type="EC" id="5.4.99.25" evidence="3"/>
<dbReference type="STRING" id="416450.A0A1V6PX48"/>
<evidence type="ECO:0000256" key="5">
    <source>
        <dbReference type="ARBA" id="ARBA00023235"/>
    </source>
</evidence>
<sequence length="400" mass="44388">MSGEKIFEGVFAVHKPQGVTSADVIRTLQKHFNPSKTFQPWLESERERRDRESQFQRKRRRHQRLDVKIGHGGTLDPLATGVLITGIGKGTKSLQDFLACTKSYETVVGFGAETDTYDRLGKIVRRAPYEHITRETVEKALAQFRGKIMQQPPIFSALRVDGKKLYEYAREGKVPPIEIKHRPVEVLEMEIMEWYESGTHEFKFPEQEMTGDEKIVAEKLLDKDTAEPAAPSAEGEVAGQEAEASSSTKRKSPPPADEVKEESAEGSKKQKVSETEAAPAPSEPAAAEPAATEPAATETPAASTNQIKTQTPAVKIKMTVTSGFYVRSLAHDLGKAVGSSAYMSELIRSRQGDYVLDPEKILEYKDLEAGEEVWGPKVKKFLGEWEEKRATVAKSEAAQQ</sequence>
<dbReference type="HAMAP" id="MF_01080">
    <property type="entry name" value="TruB_bact"/>
    <property type="match status" value="1"/>
</dbReference>
<feature type="compositionally biased region" description="Low complexity" evidence="6">
    <location>
        <begin position="232"/>
        <end position="247"/>
    </location>
</feature>
<dbReference type="EMBL" id="MDYN01000027">
    <property type="protein sequence ID" value="OQD81525.1"/>
    <property type="molecule type" value="Genomic_DNA"/>
</dbReference>
<dbReference type="GO" id="GO:0160148">
    <property type="term" value="F:tRNA pseudouridine(55) synthase activity"/>
    <property type="evidence" value="ECO:0007669"/>
    <property type="project" value="UniProtKB-EC"/>
</dbReference>
<dbReference type="Pfam" id="PF01509">
    <property type="entry name" value="TruB_N"/>
    <property type="match status" value="1"/>
</dbReference>
<evidence type="ECO:0000256" key="2">
    <source>
        <dbReference type="ARBA" id="ARBA00008999"/>
    </source>
</evidence>
<dbReference type="Proteomes" id="UP000191672">
    <property type="component" value="Unassembled WGS sequence"/>
</dbReference>
<evidence type="ECO:0000256" key="4">
    <source>
        <dbReference type="ARBA" id="ARBA00022694"/>
    </source>
</evidence>
<comment type="catalytic activity">
    <reaction evidence="1">
        <text>a uridine in mRNA = a pseudouridine in mRNA</text>
        <dbReference type="Rhea" id="RHEA:56644"/>
        <dbReference type="Rhea" id="RHEA-COMP:14658"/>
        <dbReference type="Rhea" id="RHEA-COMP:14659"/>
        <dbReference type="ChEBI" id="CHEBI:65314"/>
        <dbReference type="ChEBI" id="CHEBI:65315"/>
    </reaction>
</comment>
<dbReference type="InterPro" id="IPR014780">
    <property type="entry name" value="tRNA_psdUridine_synth_TruB"/>
</dbReference>
<dbReference type="GO" id="GO:1990481">
    <property type="term" value="P:mRNA pseudouridine synthesis"/>
    <property type="evidence" value="ECO:0007669"/>
    <property type="project" value="TreeGrafter"/>
</dbReference>